<comment type="caution">
    <text evidence="4">The sequence shown here is derived from an EMBL/GenBank/DDBJ whole genome shotgun (WGS) entry which is preliminary data.</text>
</comment>
<keyword evidence="2" id="KW-0067">ATP-binding</keyword>
<dbReference type="GO" id="GO:0016887">
    <property type="term" value="F:ATP hydrolysis activity"/>
    <property type="evidence" value="ECO:0007669"/>
    <property type="project" value="InterPro"/>
</dbReference>
<dbReference type="Pfam" id="PF07319">
    <property type="entry name" value="DnaI_N"/>
    <property type="match status" value="1"/>
</dbReference>
<dbReference type="GO" id="GO:0005524">
    <property type="term" value="F:ATP binding"/>
    <property type="evidence" value="ECO:0007669"/>
    <property type="project" value="UniProtKB-KW"/>
</dbReference>
<keyword evidence="5" id="KW-1185">Reference proteome</keyword>
<evidence type="ECO:0000313" key="5">
    <source>
        <dbReference type="Proteomes" id="UP000562464"/>
    </source>
</evidence>
<dbReference type="InterPro" id="IPR027417">
    <property type="entry name" value="P-loop_NTPase"/>
</dbReference>
<dbReference type="PANTHER" id="PTHR30050">
    <property type="entry name" value="CHROMOSOMAL REPLICATION INITIATOR PROTEIN DNAA"/>
    <property type="match status" value="1"/>
</dbReference>
<keyword evidence="1" id="KW-0547">Nucleotide-binding</keyword>
<dbReference type="InterPro" id="IPR009928">
    <property type="entry name" value="DnaI_N"/>
</dbReference>
<dbReference type="EMBL" id="JACHHV010000020">
    <property type="protein sequence ID" value="MBB5888310.1"/>
    <property type="molecule type" value="Genomic_DNA"/>
</dbReference>
<dbReference type="RefSeq" id="WP_183540254.1">
    <property type="nucleotide sequence ID" value="NZ_DASWOY010000015.1"/>
</dbReference>
<dbReference type="Gene3D" id="3.40.50.300">
    <property type="entry name" value="P-loop containing nucleotide triphosphate hydrolases"/>
    <property type="match status" value="1"/>
</dbReference>
<dbReference type="AlphaFoldDB" id="A0A841CAV2"/>
<evidence type="ECO:0000259" key="3">
    <source>
        <dbReference type="Pfam" id="PF07319"/>
    </source>
</evidence>
<dbReference type="InterPro" id="IPR005654">
    <property type="entry name" value="ATPase_AFG1-like"/>
</dbReference>
<evidence type="ECO:0000313" key="4">
    <source>
        <dbReference type="EMBL" id="MBB5888310.1"/>
    </source>
</evidence>
<organism evidence="4 5">
    <name type="scientific">Lactovum miscens</name>
    <dbReference type="NCBI Taxonomy" id="190387"/>
    <lineage>
        <taxon>Bacteria</taxon>
        <taxon>Bacillati</taxon>
        <taxon>Bacillota</taxon>
        <taxon>Bacilli</taxon>
        <taxon>Lactobacillales</taxon>
        <taxon>Streptococcaceae</taxon>
        <taxon>Lactovum</taxon>
    </lineage>
</organism>
<proteinExistence type="predicted"/>
<evidence type="ECO:0000256" key="1">
    <source>
        <dbReference type="ARBA" id="ARBA00022741"/>
    </source>
</evidence>
<dbReference type="Proteomes" id="UP000562464">
    <property type="component" value="Unassembled WGS sequence"/>
</dbReference>
<dbReference type="NCBIfam" id="NF006505">
    <property type="entry name" value="PRK08939.1"/>
    <property type="match status" value="1"/>
</dbReference>
<dbReference type="GO" id="GO:0006260">
    <property type="term" value="P:DNA replication"/>
    <property type="evidence" value="ECO:0007669"/>
    <property type="project" value="TreeGrafter"/>
</dbReference>
<gene>
    <name evidence="4" type="ORF">HNQ37_001203</name>
</gene>
<feature type="domain" description="Primosomal DnaI N-terminal" evidence="3">
    <location>
        <begin position="1"/>
        <end position="84"/>
    </location>
</feature>
<evidence type="ECO:0000256" key="2">
    <source>
        <dbReference type="ARBA" id="ARBA00022840"/>
    </source>
</evidence>
<reference evidence="4 5" key="1">
    <citation type="submission" date="2020-08" db="EMBL/GenBank/DDBJ databases">
        <title>Genomic Encyclopedia of Type Strains, Phase IV (KMG-IV): sequencing the most valuable type-strain genomes for metagenomic binning, comparative biology and taxonomic classification.</title>
        <authorList>
            <person name="Goeker M."/>
        </authorList>
    </citation>
    <scope>NUCLEOTIDE SEQUENCE [LARGE SCALE GENOMIC DNA]</scope>
    <source>
        <strain evidence="4 5">DSM 14925</strain>
    </source>
</reference>
<sequence length="295" mass="33852">MKSISDVLGNRPSNQIELARLKNKILMNYEVADFILKNQLTQNQIDQGLSKLNEFVKETEKFNISESNYLPVLVLEDGLIEVTYRETEILLKRRLLRDISQRVSMVGLPQKLKQASWKRDVYDQIANRDKGRMKAIMNIQSFIAQEDHSHAKGVYLYGDFGIGKSFLLAAMVNSLAEQGVKSQMIHFPTFISQPNFAASEQLDEVKTADLLVIDDIGGEINSVWSRDNVLQVLLQYRMDNVLPTFFTSNHSMQNLEERLSKTSQGVDTWSAKRVMERIKFLSDEIHLEGENRRHG</sequence>
<dbReference type="PANTHER" id="PTHR30050:SF8">
    <property type="entry name" value="PRIMOSOMAL PROTEIN DNAI"/>
    <property type="match status" value="1"/>
</dbReference>
<name>A0A841CAV2_9LACT</name>
<dbReference type="Pfam" id="PF03969">
    <property type="entry name" value="AFG1_ATPase"/>
    <property type="match status" value="1"/>
</dbReference>
<protein>
    <submittedName>
        <fullName evidence="4">Primosomal protein DnaI</fullName>
    </submittedName>
</protein>
<accession>A0A841CAV2</accession>
<dbReference type="SUPFAM" id="SSF52540">
    <property type="entry name" value="P-loop containing nucleoside triphosphate hydrolases"/>
    <property type="match status" value="1"/>
</dbReference>